<keyword evidence="6" id="KW-0548">Nucleotidyltransferase</keyword>
<evidence type="ECO:0000256" key="2">
    <source>
        <dbReference type="SAM" id="MobiDB-lite"/>
    </source>
</evidence>
<dbReference type="SUPFAM" id="SSF56672">
    <property type="entry name" value="DNA/RNA polymerases"/>
    <property type="match status" value="1"/>
</dbReference>
<keyword evidence="6" id="KW-0808">Transferase</keyword>
<dbReference type="InterPro" id="IPR043502">
    <property type="entry name" value="DNA/RNA_pol_sf"/>
</dbReference>
<feature type="domain" description="Integrase zinc-binding" evidence="5">
    <location>
        <begin position="380"/>
        <end position="420"/>
    </location>
</feature>
<keyword evidence="3" id="KW-0472">Membrane</keyword>
<feature type="compositionally biased region" description="Acidic residues" evidence="2">
    <location>
        <begin position="629"/>
        <end position="664"/>
    </location>
</feature>
<gene>
    <name evidence="6" type="ORF">Tco_1070619</name>
</gene>
<feature type="region of interest" description="Disordered" evidence="2">
    <location>
        <begin position="561"/>
        <end position="580"/>
    </location>
</feature>
<accession>A0ABQ5HNQ6</accession>
<evidence type="ECO:0000259" key="4">
    <source>
        <dbReference type="Pfam" id="PF17919"/>
    </source>
</evidence>
<dbReference type="PANTHER" id="PTHR34072:SF52">
    <property type="entry name" value="RIBONUCLEASE H"/>
    <property type="match status" value="1"/>
</dbReference>
<protein>
    <submittedName>
        <fullName evidence="6">Reverse transcriptase domain-containing protein</fullName>
    </submittedName>
</protein>
<feature type="compositionally biased region" description="Basic and acidic residues" evidence="2">
    <location>
        <begin position="593"/>
        <end position="604"/>
    </location>
</feature>
<evidence type="ECO:0000256" key="3">
    <source>
        <dbReference type="SAM" id="Phobius"/>
    </source>
</evidence>
<sequence length="856" mass="97937">MITATTTTTATTVAIIVITIATISTIKEGKWNYPAKCTKCNKRDHKEKDCRVRGMATRRGGNETGQAYALRNAEQGQGPNVVTGTFLLNNRYARVLFDSGSDKIDLMPIELSAFDVIIDQLKELSKKGSLRPCLSPWGAPSCSVKVEDRSSSKEDHEEHLKIILGLLKKEKFHQKWAAPITPTEVRQFLGLAGYYRRFIEGFSLIAKPLTKLTQKNKKYVWGEDEEEAFQMLKQKLCSAPILALPEGSEDFVVYCDASIKGFGAVLMQREKVIAYASRQLKKHEENYMTHDLELGAVKELNMRQRRQWIELLSDYDCEIRYHPVYPDLSERILKAQTEAMKKENVKAENLGRLLKPIFEISSDGIQYFNKRIWLPFFSGLRDLIMHESHKSKYLIHLGSNKMYQDLKKLYWWPNIKADIATLLVKIPKWKWEKITMDFVFGLLRTPSGYDTGTTRDELGVFVSKIGIEKARVSFGLFLVDLAANTTPLRICYIDLLWPCDGSIDDLEVFGLRLEVDLGTVSSRDLLYRSWLIVGVFYLVDFSFDLLLTIIMANLPPPNNDLNVPEDEHAPTPEHAPIAPNHVHIQPSDYLANDEAHPEEEKEPIPEQAPAGFAPQWIGRHGPNNNNGWIEEDDEDKVEAKEEDEEEMKDEEDEEMEAEDNDGENDDAEVYNLYEEADPLNRPPPSPEIAEVNTLTKQMWDRFRVESLSSRRLERNNMRIDSFDDDLTALDSTFREQIQEMKKLMAGLNEQFQQIQERDLRAKNEMLRIRLRATEEKAKLRNQLPLKRRYRETPYDPSTNTTSHPRRVDPYVMVRDNAVCADAASDRGGESVDTTDIVKDAGEEKDDEGDAAAVKDS</sequence>
<dbReference type="Gene3D" id="3.30.70.270">
    <property type="match status" value="1"/>
</dbReference>
<dbReference type="Pfam" id="PF17921">
    <property type="entry name" value="Integrase_H2C2"/>
    <property type="match status" value="1"/>
</dbReference>
<feature type="region of interest" description="Disordered" evidence="2">
    <location>
        <begin position="592"/>
        <end position="664"/>
    </location>
</feature>
<feature type="domain" description="Reverse transcriptase/retrotransposon-derived protein RNase H-like" evidence="4">
    <location>
        <begin position="221"/>
        <end position="299"/>
    </location>
</feature>
<dbReference type="InterPro" id="IPR043128">
    <property type="entry name" value="Rev_trsase/Diguanyl_cyclase"/>
</dbReference>
<dbReference type="InterPro" id="IPR041588">
    <property type="entry name" value="Integrase_H2C2"/>
</dbReference>
<dbReference type="PANTHER" id="PTHR34072">
    <property type="entry name" value="ENZYMATIC POLYPROTEIN-RELATED"/>
    <property type="match status" value="1"/>
</dbReference>
<feature type="coiled-coil region" evidence="1">
    <location>
        <begin position="737"/>
        <end position="782"/>
    </location>
</feature>
<dbReference type="EMBL" id="BQNB010019773">
    <property type="protein sequence ID" value="GJT88902.1"/>
    <property type="molecule type" value="Genomic_DNA"/>
</dbReference>
<dbReference type="GO" id="GO:0003964">
    <property type="term" value="F:RNA-directed DNA polymerase activity"/>
    <property type="evidence" value="ECO:0007669"/>
    <property type="project" value="UniProtKB-KW"/>
</dbReference>
<keyword evidence="6" id="KW-0695">RNA-directed DNA polymerase</keyword>
<evidence type="ECO:0000313" key="7">
    <source>
        <dbReference type="Proteomes" id="UP001151760"/>
    </source>
</evidence>
<evidence type="ECO:0000256" key="1">
    <source>
        <dbReference type="SAM" id="Coils"/>
    </source>
</evidence>
<feature type="region of interest" description="Disordered" evidence="2">
    <location>
        <begin position="786"/>
        <end position="809"/>
    </location>
</feature>
<dbReference type="Gene3D" id="1.10.340.70">
    <property type="match status" value="1"/>
</dbReference>
<reference evidence="6" key="1">
    <citation type="journal article" date="2022" name="Int. J. Mol. Sci.">
        <title>Draft Genome of Tanacetum Coccineum: Genomic Comparison of Closely Related Tanacetum-Family Plants.</title>
        <authorList>
            <person name="Yamashiro T."/>
            <person name="Shiraishi A."/>
            <person name="Nakayama K."/>
            <person name="Satake H."/>
        </authorList>
    </citation>
    <scope>NUCLEOTIDE SEQUENCE</scope>
</reference>
<keyword evidence="3" id="KW-1133">Transmembrane helix</keyword>
<name>A0ABQ5HNQ6_9ASTR</name>
<dbReference type="Pfam" id="PF08284">
    <property type="entry name" value="RVP_2"/>
    <property type="match status" value="1"/>
</dbReference>
<dbReference type="Pfam" id="PF17919">
    <property type="entry name" value="RT_RNaseH_2"/>
    <property type="match status" value="1"/>
</dbReference>
<organism evidence="6 7">
    <name type="scientific">Tanacetum coccineum</name>
    <dbReference type="NCBI Taxonomy" id="301880"/>
    <lineage>
        <taxon>Eukaryota</taxon>
        <taxon>Viridiplantae</taxon>
        <taxon>Streptophyta</taxon>
        <taxon>Embryophyta</taxon>
        <taxon>Tracheophyta</taxon>
        <taxon>Spermatophyta</taxon>
        <taxon>Magnoliopsida</taxon>
        <taxon>eudicotyledons</taxon>
        <taxon>Gunneridae</taxon>
        <taxon>Pentapetalae</taxon>
        <taxon>asterids</taxon>
        <taxon>campanulids</taxon>
        <taxon>Asterales</taxon>
        <taxon>Asteraceae</taxon>
        <taxon>Asteroideae</taxon>
        <taxon>Anthemideae</taxon>
        <taxon>Anthemidinae</taxon>
        <taxon>Tanacetum</taxon>
    </lineage>
</organism>
<keyword evidence="7" id="KW-1185">Reference proteome</keyword>
<evidence type="ECO:0000313" key="6">
    <source>
        <dbReference type="EMBL" id="GJT88902.1"/>
    </source>
</evidence>
<feature type="compositionally biased region" description="Basic and acidic residues" evidence="2">
    <location>
        <begin position="823"/>
        <end position="841"/>
    </location>
</feature>
<dbReference type="InterPro" id="IPR041577">
    <property type="entry name" value="RT_RNaseH_2"/>
</dbReference>
<keyword evidence="1" id="KW-0175">Coiled coil</keyword>
<evidence type="ECO:0000259" key="5">
    <source>
        <dbReference type="Pfam" id="PF17921"/>
    </source>
</evidence>
<proteinExistence type="predicted"/>
<feature type="transmembrane region" description="Helical" evidence="3">
    <location>
        <begin position="6"/>
        <end position="26"/>
    </location>
</feature>
<keyword evidence="3" id="KW-0812">Transmembrane</keyword>
<feature type="region of interest" description="Disordered" evidence="2">
    <location>
        <begin position="821"/>
        <end position="856"/>
    </location>
</feature>
<reference evidence="6" key="2">
    <citation type="submission" date="2022-01" db="EMBL/GenBank/DDBJ databases">
        <authorList>
            <person name="Yamashiro T."/>
            <person name="Shiraishi A."/>
            <person name="Satake H."/>
            <person name="Nakayama K."/>
        </authorList>
    </citation>
    <scope>NUCLEOTIDE SEQUENCE</scope>
</reference>
<comment type="caution">
    <text evidence="6">The sequence shown here is derived from an EMBL/GenBank/DDBJ whole genome shotgun (WGS) entry which is preliminary data.</text>
</comment>
<dbReference type="Proteomes" id="UP001151760">
    <property type="component" value="Unassembled WGS sequence"/>
</dbReference>